<dbReference type="AlphaFoldDB" id="A0A834YRN8"/>
<evidence type="ECO:0000256" key="7">
    <source>
        <dbReference type="SAM" id="MobiDB-lite"/>
    </source>
</evidence>
<dbReference type="Pfam" id="PF04844">
    <property type="entry name" value="Ovate"/>
    <property type="match status" value="1"/>
</dbReference>
<comment type="caution">
    <text evidence="9">The sequence shown here is derived from an EMBL/GenBank/DDBJ whole genome shotgun (WGS) entry which is preliminary data.</text>
</comment>
<evidence type="ECO:0000313" key="9">
    <source>
        <dbReference type="EMBL" id="KAF8392410.1"/>
    </source>
</evidence>
<evidence type="ECO:0000256" key="2">
    <source>
        <dbReference type="ARBA" id="ARBA00022491"/>
    </source>
</evidence>
<proteinExistence type="predicted"/>
<feature type="compositionally biased region" description="Polar residues" evidence="7">
    <location>
        <begin position="279"/>
        <end position="291"/>
    </location>
</feature>
<evidence type="ECO:0000259" key="8">
    <source>
        <dbReference type="PROSITE" id="PS51754"/>
    </source>
</evidence>
<evidence type="ECO:0000256" key="5">
    <source>
        <dbReference type="ARBA" id="ARBA00023242"/>
    </source>
</evidence>
<protein>
    <recommendedName>
        <fullName evidence="6">Transcription repressor</fullName>
    </recommendedName>
    <alternativeName>
        <fullName evidence="6">Ovate family protein</fullName>
    </alternativeName>
</protein>
<keyword evidence="5 6" id="KW-0539">Nucleus</keyword>
<comment type="subcellular location">
    <subcellularLocation>
        <location evidence="1 6">Nucleus</location>
    </subcellularLocation>
</comment>
<dbReference type="PANTHER" id="PTHR33057:SF21">
    <property type="entry name" value="TRANSCRIPTION REPRESSOR"/>
    <property type="match status" value="1"/>
</dbReference>
<dbReference type="EMBL" id="JABCRI010000016">
    <property type="protein sequence ID" value="KAF8392410.1"/>
    <property type="molecule type" value="Genomic_DNA"/>
</dbReference>
<dbReference type="Proteomes" id="UP000655225">
    <property type="component" value="Unassembled WGS sequence"/>
</dbReference>
<dbReference type="OrthoDB" id="690912at2759"/>
<dbReference type="PANTHER" id="PTHR33057">
    <property type="entry name" value="TRANSCRIPTION REPRESSOR OFP7-RELATED"/>
    <property type="match status" value="1"/>
</dbReference>
<feature type="domain" description="OVATE" evidence="8">
    <location>
        <begin position="127"/>
        <end position="190"/>
    </location>
</feature>
<dbReference type="GO" id="GO:0045892">
    <property type="term" value="P:negative regulation of DNA-templated transcription"/>
    <property type="evidence" value="ECO:0007669"/>
    <property type="project" value="UniProtKB-UniRule"/>
</dbReference>
<evidence type="ECO:0000256" key="4">
    <source>
        <dbReference type="ARBA" id="ARBA00023163"/>
    </source>
</evidence>
<dbReference type="GO" id="GO:0005634">
    <property type="term" value="C:nucleus"/>
    <property type="evidence" value="ECO:0007669"/>
    <property type="project" value="UniProtKB-SubCell"/>
</dbReference>
<reference evidence="9 10" key="1">
    <citation type="submission" date="2020-04" db="EMBL/GenBank/DDBJ databases">
        <title>Plant Genome Project.</title>
        <authorList>
            <person name="Zhang R.-G."/>
        </authorList>
    </citation>
    <scope>NUCLEOTIDE SEQUENCE [LARGE SCALE GENOMIC DNA]</scope>
    <source>
        <strain evidence="9">YNK0</strain>
        <tissue evidence="9">Leaf</tissue>
    </source>
</reference>
<dbReference type="NCBIfam" id="TIGR01568">
    <property type="entry name" value="A_thal_3678"/>
    <property type="match status" value="1"/>
</dbReference>
<accession>A0A834YRN8</accession>
<dbReference type="InterPro" id="IPR038933">
    <property type="entry name" value="Ovate"/>
</dbReference>
<dbReference type="InterPro" id="IPR006458">
    <property type="entry name" value="Ovate_C"/>
</dbReference>
<evidence type="ECO:0000256" key="6">
    <source>
        <dbReference type="RuleBase" id="RU367028"/>
    </source>
</evidence>
<evidence type="ECO:0000313" key="10">
    <source>
        <dbReference type="Proteomes" id="UP000655225"/>
    </source>
</evidence>
<keyword evidence="3 6" id="KW-0805">Transcription regulation</keyword>
<name>A0A834YRN8_TETSI</name>
<sequence length="353" mass="39800">MPTTLGKNLHLCFPKIKSQPTNQSSQTPQSKKDHNHSSSTTNTSSILIKNFNSLYDLTSDSISKSLSRSSDDFFSSESDTETTTPDFATVFASQRFFFSSPGSSNSIIESPECPPESDKLVGGGVPIPTYSPDPYMDFRRSMQEMVEARESLDVRADWDYLHELLLCYLSLNPKHTHKFIMGAFADLLVSLVTSTDDGRRESDVSGGIIYKERQNNLRGRSTDAQLGERFSHNVQRAFECRDPVTEDSFVQTCISGMLKEFRVHLENLDITNFSRLQQATRRTSKSVTSQERTWHHESCPPKAQTLAAEVHPDKKRSRPTSGPPKKPKVVPSEVDEPPSFPIDIEFIEDIFYE</sequence>
<keyword evidence="10" id="KW-1185">Reference proteome</keyword>
<gene>
    <name evidence="9" type="ORF">HHK36_022752</name>
</gene>
<feature type="region of interest" description="Disordered" evidence="7">
    <location>
        <begin position="279"/>
        <end position="340"/>
    </location>
</feature>
<evidence type="ECO:0000256" key="1">
    <source>
        <dbReference type="ARBA" id="ARBA00004123"/>
    </source>
</evidence>
<keyword evidence="2 6" id="KW-0678">Repressor</keyword>
<comment type="function">
    <text evidence="6">Transcriptional repressor that regulates multiple aspects of plant growth and development.</text>
</comment>
<feature type="compositionally biased region" description="Low complexity" evidence="7">
    <location>
        <begin position="18"/>
        <end position="29"/>
    </location>
</feature>
<organism evidence="9 10">
    <name type="scientific">Tetracentron sinense</name>
    <name type="common">Spur-leaf</name>
    <dbReference type="NCBI Taxonomy" id="13715"/>
    <lineage>
        <taxon>Eukaryota</taxon>
        <taxon>Viridiplantae</taxon>
        <taxon>Streptophyta</taxon>
        <taxon>Embryophyta</taxon>
        <taxon>Tracheophyta</taxon>
        <taxon>Spermatophyta</taxon>
        <taxon>Magnoliopsida</taxon>
        <taxon>Trochodendrales</taxon>
        <taxon>Trochodendraceae</taxon>
        <taxon>Tetracentron</taxon>
    </lineage>
</organism>
<feature type="region of interest" description="Disordered" evidence="7">
    <location>
        <begin position="16"/>
        <end position="42"/>
    </location>
</feature>
<dbReference type="PROSITE" id="PS51754">
    <property type="entry name" value="OVATE"/>
    <property type="match status" value="1"/>
</dbReference>
<keyword evidence="4 6" id="KW-0804">Transcription</keyword>
<evidence type="ECO:0000256" key="3">
    <source>
        <dbReference type="ARBA" id="ARBA00023015"/>
    </source>
</evidence>